<organism evidence="2 3">
    <name type="scientific">Hibiscus sabdariffa</name>
    <name type="common">roselle</name>
    <dbReference type="NCBI Taxonomy" id="183260"/>
    <lineage>
        <taxon>Eukaryota</taxon>
        <taxon>Viridiplantae</taxon>
        <taxon>Streptophyta</taxon>
        <taxon>Embryophyta</taxon>
        <taxon>Tracheophyta</taxon>
        <taxon>Spermatophyta</taxon>
        <taxon>Magnoliopsida</taxon>
        <taxon>eudicotyledons</taxon>
        <taxon>Gunneridae</taxon>
        <taxon>Pentapetalae</taxon>
        <taxon>rosids</taxon>
        <taxon>malvids</taxon>
        <taxon>Malvales</taxon>
        <taxon>Malvaceae</taxon>
        <taxon>Malvoideae</taxon>
        <taxon>Hibiscus</taxon>
    </lineage>
</organism>
<name>A0ABR2FJI5_9ROSI</name>
<protein>
    <submittedName>
        <fullName evidence="2">Uncharacterized protein</fullName>
    </submittedName>
</protein>
<evidence type="ECO:0000313" key="2">
    <source>
        <dbReference type="EMBL" id="KAK8581025.1"/>
    </source>
</evidence>
<proteinExistence type="predicted"/>
<gene>
    <name evidence="2" type="ORF">V6N12_071271</name>
</gene>
<feature type="compositionally biased region" description="Low complexity" evidence="1">
    <location>
        <begin position="107"/>
        <end position="117"/>
    </location>
</feature>
<keyword evidence="3" id="KW-1185">Reference proteome</keyword>
<comment type="caution">
    <text evidence="2">The sequence shown here is derived from an EMBL/GenBank/DDBJ whole genome shotgun (WGS) entry which is preliminary data.</text>
</comment>
<evidence type="ECO:0000313" key="3">
    <source>
        <dbReference type="Proteomes" id="UP001472677"/>
    </source>
</evidence>
<sequence length="189" mass="20910">MLKNLGSEVVYLLFRYCICNKFNLQVSSSARFVVAEDTCHIVNPIFDHLLLLLEHMSHTHPHRLIHNTRGQKKKVVLPELGPLLLGPEDNLKAIRLNELLADSANEGTPTGTTLSSAPPSPSPSPSLPGTTTFPSDSVDGSARPWAACSCIETSNANRASTKRKRFIDEWKMDVSSWTCSSQQMLRQLL</sequence>
<feature type="region of interest" description="Disordered" evidence="1">
    <location>
        <begin position="105"/>
        <end position="139"/>
    </location>
</feature>
<dbReference type="Proteomes" id="UP001472677">
    <property type="component" value="Unassembled WGS sequence"/>
</dbReference>
<evidence type="ECO:0000256" key="1">
    <source>
        <dbReference type="SAM" id="MobiDB-lite"/>
    </source>
</evidence>
<dbReference type="EMBL" id="JBBPBM010000006">
    <property type="protein sequence ID" value="KAK8581025.1"/>
    <property type="molecule type" value="Genomic_DNA"/>
</dbReference>
<reference evidence="2 3" key="1">
    <citation type="journal article" date="2024" name="G3 (Bethesda)">
        <title>Genome assembly of Hibiscus sabdariffa L. provides insights into metabolisms of medicinal natural products.</title>
        <authorList>
            <person name="Kim T."/>
        </authorList>
    </citation>
    <scope>NUCLEOTIDE SEQUENCE [LARGE SCALE GENOMIC DNA]</scope>
    <source>
        <strain evidence="2">TK-2024</strain>
        <tissue evidence="2">Old leaves</tissue>
    </source>
</reference>
<accession>A0ABR2FJI5</accession>